<sequence length="48" mass="5452">CASPPRCCCSPCWPPAPGRRPGPTGWRRPTRTAASRRPRRRRRRAPCP</sequence>
<feature type="non-terminal residue" evidence="2">
    <location>
        <position position="48"/>
    </location>
</feature>
<accession>A0A6J4JXA6</accession>
<proteinExistence type="predicted"/>
<organism evidence="2">
    <name type="scientific">uncultured Craurococcus sp</name>
    <dbReference type="NCBI Taxonomy" id="1135998"/>
    <lineage>
        <taxon>Bacteria</taxon>
        <taxon>Pseudomonadati</taxon>
        <taxon>Pseudomonadota</taxon>
        <taxon>Alphaproteobacteria</taxon>
        <taxon>Acetobacterales</taxon>
        <taxon>Acetobacteraceae</taxon>
        <taxon>Craurococcus</taxon>
        <taxon>environmental samples</taxon>
    </lineage>
</organism>
<evidence type="ECO:0000256" key="1">
    <source>
        <dbReference type="SAM" id="MobiDB-lite"/>
    </source>
</evidence>
<feature type="non-terminal residue" evidence="2">
    <location>
        <position position="1"/>
    </location>
</feature>
<feature type="region of interest" description="Disordered" evidence="1">
    <location>
        <begin position="14"/>
        <end position="48"/>
    </location>
</feature>
<dbReference type="EMBL" id="CADCTD010000191">
    <property type="protein sequence ID" value="CAA9289873.1"/>
    <property type="molecule type" value="Genomic_DNA"/>
</dbReference>
<evidence type="ECO:0000313" key="2">
    <source>
        <dbReference type="EMBL" id="CAA9289873.1"/>
    </source>
</evidence>
<dbReference type="AlphaFoldDB" id="A0A6J4JXA6"/>
<name>A0A6J4JXA6_9PROT</name>
<feature type="compositionally biased region" description="Basic residues" evidence="1">
    <location>
        <begin position="28"/>
        <end position="48"/>
    </location>
</feature>
<gene>
    <name evidence="2" type="ORF">AVDCRST_MAG27-4608</name>
</gene>
<reference evidence="2" key="1">
    <citation type="submission" date="2020-02" db="EMBL/GenBank/DDBJ databases">
        <authorList>
            <person name="Meier V. D."/>
        </authorList>
    </citation>
    <scope>NUCLEOTIDE SEQUENCE</scope>
    <source>
        <strain evidence="2">AVDCRST_MAG27</strain>
    </source>
</reference>
<protein>
    <submittedName>
        <fullName evidence="2">Uncharacterized protein</fullName>
    </submittedName>
</protein>